<dbReference type="STRING" id="1163617.SCD_n00931"/>
<dbReference type="RefSeq" id="WP_009206280.1">
    <property type="nucleotide sequence ID" value="NC_022357.1"/>
</dbReference>
<dbReference type="OrthoDB" id="9858630at2"/>
<keyword evidence="2" id="KW-1185">Reference proteome</keyword>
<dbReference type="AlphaFoldDB" id="S6B292"/>
<dbReference type="Proteomes" id="UP000015559">
    <property type="component" value="Chromosome"/>
</dbReference>
<reference evidence="1 2" key="1">
    <citation type="journal article" date="2012" name="Appl. Environ. Microbiol.">
        <title>Draft genome sequence of a psychrotolerant sulfur-oxidizing bacterium, Sulfuricella denitrificans skB26, and proteomic insights into cold adaptation.</title>
        <authorList>
            <person name="Watanabe T."/>
            <person name="Kojima H."/>
            <person name="Fukui M."/>
        </authorList>
    </citation>
    <scope>NUCLEOTIDE SEQUENCE [LARGE SCALE GENOMIC DNA]</scope>
    <source>
        <strain evidence="2">skB26</strain>
    </source>
</reference>
<accession>S6B292</accession>
<dbReference type="KEGG" id="sdr:SCD_n00931"/>
<protein>
    <submittedName>
        <fullName evidence="1">Uncharacterized protein</fullName>
    </submittedName>
</protein>
<evidence type="ECO:0000313" key="2">
    <source>
        <dbReference type="Proteomes" id="UP000015559"/>
    </source>
</evidence>
<sequence>MNIHETIHNQLVAAIAGLSRARDSLVSMKPDETQTQEIGRQIESAAFYLEDIQYNWASLERSRAVRPAFTKPTSEAL</sequence>
<evidence type="ECO:0000313" key="1">
    <source>
        <dbReference type="EMBL" id="BAN34772.1"/>
    </source>
</evidence>
<gene>
    <name evidence="1" type="ORF">SCD_n00931</name>
</gene>
<name>S6B292_SULDS</name>
<proteinExistence type="predicted"/>
<dbReference type="HOGENOM" id="CLU_2756347_0_0_4"/>
<organism evidence="1 2">
    <name type="scientific">Sulfuricella denitrificans (strain DSM 22764 / NBRC 105220 / skB26)</name>
    <dbReference type="NCBI Taxonomy" id="1163617"/>
    <lineage>
        <taxon>Bacteria</taxon>
        <taxon>Pseudomonadati</taxon>
        <taxon>Pseudomonadota</taxon>
        <taxon>Betaproteobacteria</taxon>
        <taxon>Nitrosomonadales</taxon>
        <taxon>Sulfuricellaceae</taxon>
        <taxon>Sulfuricella</taxon>
    </lineage>
</organism>
<dbReference type="EMBL" id="AP013066">
    <property type="protein sequence ID" value="BAN34772.1"/>
    <property type="molecule type" value="Genomic_DNA"/>
</dbReference>